<proteinExistence type="predicted"/>
<dbReference type="Pfam" id="PF24809">
    <property type="entry name" value="DUF7708"/>
    <property type="match status" value="1"/>
</dbReference>
<accession>A0ABY6UZE2</accession>
<evidence type="ECO:0000313" key="2">
    <source>
        <dbReference type="EMBL" id="VUC36835.1"/>
    </source>
</evidence>
<dbReference type="InterPro" id="IPR056125">
    <property type="entry name" value="DUF7708"/>
</dbReference>
<evidence type="ECO:0000313" key="3">
    <source>
        <dbReference type="Proteomes" id="UP000766486"/>
    </source>
</evidence>
<organism evidence="2 3">
    <name type="scientific">Bionectria ochroleuca</name>
    <name type="common">Gliocladium roseum</name>
    <dbReference type="NCBI Taxonomy" id="29856"/>
    <lineage>
        <taxon>Eukaryota</taxon>
        <taxon>Fungi</taxon>
        <taxon>Dikarya</taxon>
        <taxon>Ascomycota</taxon>
        <taxon>Pezizomycotina</taxon>
        <taxon>Sordariomycetes</taxon>
        <taxon>Hypocreomycetidae</taxon>
        <taxon>Hypocreales</taxon>
        <taxon>Bionectriaceae</taxon>
        <taxon>Clonostachys</taxon>
    </lineage>
</organism>
<evidence type="ECO:0000259" key="1">
    <source>
        <dbReference type="Pfam" id="PF24809"/>
    </source>
</evidence>
<keyword evidence="3" id="KW-1185">Reference proteome</keyword>
<sequence>MISDILGRDRDVAREAFDDAIAFLRTEYPAGPSTLTGLQDAKYSSVDDALAAVRNAEEKYLLNSSCSKDIKTWVGKLSSAIMHCSKVFDAVIQHHPEYVALVWGMTKFILTGSTRFLGIINHEALIEQFSRALVMIAELLPQFKVSPDLYRTEGMEWAVSGLYTVVLLFFKKAMKWYNVGPAGRAISAIFKPFELTYEDTLEGVKQFSDTIDIIARLEETIEARESSDTSNDQSMRLVHLETTLQVMQDKFESSHQNLNNSIGHALQKMSCNQVKTDQIYVDMDSIEQQVNSMHLKDMLDALHPQISPEKSLRRYQSFVQKASPRSNRNAQNLQTLGRIGQWLQKPQSPLLVLQAGIMTQTEVKRIALDVIEWLQPKSQHLVWYLSSIKRTEAAPSATGVLQTLIFQLMKLAPALVVANPGLFNAGKLATPHREDEWLQLLFWMFQHIAACFVVIEAQDVMRDRDENIAMMNLFQRLSQRLKDANVGIKLLFVCYSRFENSLGTPATVIDVRQSAQSRRQRFSLSLRPANPFLGKRRFRH</sequence>
<feature type="domain" description="DUF7708" evidence="1">
    <location>
        <begin position="73"/>
        <end position="221"/>
    </location>
</feature>
<reference evidence="2 3" key="1">
    <citation type="submission" date="2019-06" db="EMBL/GenBank/DDBJ databases">
        <authorList>
            <person name="Broberg M."/>
        </authorList>
    </citation>
    <scope>NUCLEOTIDE SEQUENCE [LARGE SCALE GENOMIC DNA]</scope>
</reference>
<dbReference type="EMBL" id="CABFNS010000933">
    <property type="protein sequence ID" value="VUC36835.1"/>
    <property type="molecule type" value="Genomic_DNA"/>
</dbReference>
<gene>
    <name evidence="2" type="ORF">CLO192961_LOCUS452020</name>
</gene>
<comment type="caution">
    <text evidence="2">The sequence shown here is derived from an EMBL/GenBank/DDBJ whole genome shotgun (WGS) entry which is preliminary data.</text>
</comment>
<name>A0ABY6UZE2_BIOOC</name>
<protein>
    <recommendedName>
        <fullName evidence="1">DUF7708 domain-containing protein</fullName>
    </recommendedName>
</protein>
<dbReference type="Proteomes" id="UP000766486">
    <property type="component" value="Unassembled WGS sequence"/>
</dbReference>